<comment type="caution">
    <text evidence="2">The sequence shown here is derived from an EMBL/GenBank/DDBJ whole genome shotgun (WGS) entry which is preliminary data.</text>
</comment>
<dbReference type="PANTHER" id="PTHR16128:SF5">
    <property type="entry name" value="FAD_NAD(P)-BINDING OXIDOREDUCTASE FAMILY PROTEIN"/>
    <property type="match status" value="1"/>
</dbReference>
<name>A0A8J8KEW7_9EURY</name>
<dbReference type="EMBL" id="JABURA010000001">
    <property type="protein sequence ID" value="NUB91693.1"/>
    <property type="molecule type" value="Genomic_DNA"/>
</dbReference>
<dbReference type="RefSeq" id="WP_174702129.1">
    <property type="nucleotide sequence ID" value="NZ_JABURA010000001.1"/>
</dbReference>
<dbReference type="AlphaFoldDB" id="A0A8J8KEW7"/>
<dbReference type="Pfam" id="PF13450">
    <property type="entry name" value="NAD_binding_8"/>
    <property type="match status" value="1"/>
</dbReference>
<dbReference type="Gene3D" id="3.50.50.60">
    <property type="entry name" value="FAD/NAD(P)-binding domain"/>
    <property type="match status" value="1"/>
</dbReference>
<dbReference type="SUPFAM" id="SSF51905">
    <property type="entry name" value="FAD/NAD(P)-binding domain"/>
    <property type="match status" value="1"/>
</dbReference>
<dbReference type="Pfam" id="PF01593">
    <property type="entry name" value="Amino_oxidase"/>
    <property type="match status" value="1"/>
</dbReference>
<gene>
    <name evidence="2" type="ORF">HT576_11775</name>
</gene>
<dbReference type="GO" id="GO:0016491">
    <property type="term" value="F:oxidoreductase activity"/>
    <property type="evidence" value="ECO:0007669"/>
    <property type="project" value="InterPro"/>
</dbReference>
<reference evidence="2" key="1">
    <citation type="submission" date="2020-06" db="EMBL/GenBank/DDBJ databases">
        <title>Haloterrigena sp. nov., an extremely halophilic archaeon isolated from a saline sediment.</title>
        <authorList>
            <person name="Liu B.-B."/>
        </authorList>
    </citation>
    <scope>NUCLEOTIDE SEQUENCE</scope>
    <source>
        <strain evidence="2">SYSU A121-1</strain>
    </source>
</reference>
<dbReference type="Proteomes" id="UP000728647">
    <property type="component" value="Unassembled WGS sequence"/>
</dbReference>
<dbReference type="InterPro" id="IPR002937">
    <property type="entry name" value="Amino_oxidase"/>
</dbReference>
<dbReference type="Gene3D" id="3.90.660.10">
    <property type="match status" value="1"/>
</dbReference>
<sequence length="357" mass="39339">MTRIGIVGAGAAAAAAAYAIDRTTTKRDASDDVSVTVLEKSGGLCGRAATRRRADVTYDYGANYVKSDDERVVDLLTETLESDGLVDVTDPVWTFDSGGEIAEGRDADDHKWTYEAGLTQIAKRLFARTDATIHRNTRVETISRESAAGTWRLEDDAGDRWGPFDALLLNPPAPQTADLLRSAEWDADPDVRRRLADAAEAVPYRTIWTGVFHYPFELDVPYYALVNTDKEHEIGWIGREECKPGHIPDGESLLVVQANHEWSVDRYDDDPDATLEALAELTADLLGDERLLEPDWTDHQGWRYALPEDGVALEPVRAAEDAGLYCLGDWVAGEGRLHAALRNGLETGERIAENVSN</sequence>
<evidence type="ECO:0000259" key="1">
    <source>
        <dbReference type="Pfam" id="PF01593"/>
    </source>
</evidence>
<dbReference type="PANTHER" id="PTHR16128">
    <property type="entry name" value="FAD/NAD(P)-BINDING OXIDOREDUCTASE FAMILY PROTEIN"/>
    <property type="match status" value="1"/>
</dbReference>
<evidence type="ECO:0000313" key="2">
    <source>
        <dbReference type="EMBL" id="NUB91693.1"/>
    </source>
</evidence>
<accession>A0A8J8KEW7</accession>
<dbReference type="OrthoDB" id="203052at2157"/>
<dbReference type="InterPro" id="IPR036188">
    <property type="entry name" value="FAD/NAD-bd_sf"/>
</dbReference>
<feature type="domain" description="Amine oxidase" evidence="1">
    <location>
        <begin position="112"/>
        <end position="351"/>
    </location>
</feature>
<evidence type="ECO:0000313" key="3">
    <source>
        <dbReference type="Proteomes" id="UP000728647"/>
    </source>
</evidence>
<proteinExistence type="predicted"/>
<organism evidence="2 3">
    <name type="scientific">Haloterrigena gelatinilytica</name>
    <dbReference type="NCBI Taxonomy" id="2741724"/>
    <lineage>
        <taxon>Archaea</taxon>
        <taxon>Methanobacteriati</taxon>
        <taxon>Methanobacteriota</taxon>
        <taxon>Stenosarchaea group</taxon>
        <taxon>Halobacteria</taxon>
        <taxon>Halobacteriales</taxon>
        <taxon>Natrialbaceae</taxon>
        <taxon>Haloterrigena</taxon>
    </lineage>
</organism>
<protein>
    <submittedName>
        <fullName evidence="2">FAD-dependent oxidoreductase</fullName>
    </submittedName>
</protein>